<proteinExistence type="predicted"/>
<evidence type="ECO:0000256" key="1">
    <source>
        <dbReference type="SAM" id="MobiDB-lite"/>
    </source>
</evidence>
<feature type="domain" description="Condensation" evidence="3">
    <location>
        <begin position="6"/>
        <end position="106"/>
    </location>
</feature>
<dbReference type="Proteomes" id="UP000198609">
    <property type="component" value="Unassembled WGS sequence"/>
</dbReference>
<evidence type="ECO:0000313" key="5">
    <source>
        <dbReference type="Proteomes" id="UP000198609"/>
    </source>
</evidence>
<protein>
    <submittedName>
        <fullName evidence="4">AMP-binding enzyme</fullName>
    </submittedName>
</protein>
<dbReference type="AlphaFoldDB" id="A0A1H5BP19"/>
<dbReference type="PANTHER" id="PTHR45527">
    <property type="entry name" value="NONRIBOSOMAL PEPTIDE SYNTHETASE"/>
    <property type="match status" value="1"/>
</dbReference>
<dbReference type="InterPro" id="IPR001242">
    <property type="entry name" value="Condensation_dom"/>
</dbReference>
<organism evidence="4 5">
    <name type="scientific">Streptomyces melanosporofaciens</name>
    <dbReference type="NCBI Taxonomy" id="67327"/>
    <lineage>
        <taxon>Bacteria</taxon>
        <taxon>Bacillati</taxon>
        <taxon>Actinomycetota</taxon>
        <taxon>Actinomycetes</taxon>
        <taxon>Kitasatosporales</taxon>
        <taxon>Streptomycetaceae</taxon>
        <taxon>Streptomyces</taxon>
        <taxon>Streptomyces violaceusniger group</taxon>
    </lineage>
</organism>
<dbReference type="InterPro" id="IPR000873">
    <property type="entry name" value="AMP-dep_synth/lig_dom"/>
</dbReference>
<dbReference type="SUPFAM" id="SSF56801">
    <property type="entry name" value="Acetyl-CoA synthetase-like"/>
    <property type="match status" value="1"/>
</dbReference>
<dbReference type="SUPFAM" id="SSF52777">
    <property type="entry name" value="CoA-dependent acyltransferases"/>
    <property type="match status" value="1"/>
</dbReference>
<dbReference type="EMBL" id="FNST01000002">
    <property type="protein sequence ID" value="SED56272.1"/>
    <property type="molecule type" value="Genomic_DNA"/>
</dbReference>
<dbReference type="Gene3D" id="3.40.50.980">
    <property type="match status" value="2"/>
</dbReference>
<sequence>MPGGVSLFDSIVVFENYPFDSEAITAHGLGIRQERDVEPTNFALSVVVAPEERLSISLDYDPAAFDAPTIERLGAYLRTLLEEMAADPERRLDDLPLIGEGETRGILDRFSGPVTAAPHAVLPALFEAQAARTPDAVAVLGDGGRLTYRELNERANRLARRLIASGAGPERFVALALPRTPELVVAVLAVLKSGAAYLPVDPAYPAERIAFMLGDIAPDTVVTTGDVADRIPAGVGGRILLDDVECGRRPAELPARDIDDAERRCPLDPGHPAYAIHTSGSTGTPKGVVVTHASVAALAAWAREEFGAQGSPMWWPRPPSTSMCRSSRSSARCWPAAPSRSSAICSPWPRGRKPGRRA</sequence>
<dbReference type="Pfam" id="PF00501">
    <property type="entry name" value="AMP-binding"/>
    <property type="match status" value="1"/>
</dbReference>
<dbReference type="Gene3D" id="3.30.559.30">
    <property type="entry name" value="Nonribosomal peptide synthetase, condensation domain"/>
    <property type="match status" value="1"/>
</dbReference>
<accession>A0A1H5BP19</accession>
<reference evidence="5" key="1">
    <citation type="submission" date="2016-10" db="EMBL/GenBank/DDBJ databases">
        <authorList>
            <person name="Varghese N."/>
            <person name="Submissions S."/>
        </authorList>
    </citation>
    <scope>NUCLEOTIDE SEQUENCE [LARGE SCALE GENOMIC DNA]</scope>
    <source>
        <strain evidence="5">DSM 40318</strain>
    </source>
</reference>
<dbReference type="InterPro" id="IPR023213">
    <property type="entry name" value="CAT-like_dom_sf"/>
</dbReference>
<dbReference type="Pfam" id="PF00668">
    <property type="entry name" value="Condensation"/>
    <property type="match status" value="1"/>
</dbReference>
<dbReference type="GO" id="GO:0044550">
    <property type="term" value="P:secondary metabolite biosynthetic process"/>
    <property type="evidence" value="ECO:0007669"/>
    <property type="project" value="TreeGrafter"/>
</dbReference>
<gene>
    <name evidence="4" type="ORF">SAMN04490356_8987</name>
</gene>
<dbReference type="GO" id="GO:0031177">
    <property type="term" value="F:phosphopantetheine binding"/>
    <property type="evidence" value="ECO:0007669"/>
    <property type="project" value="TreeGrafter"/>
</dbReference>
<evidence type="ECO:0000259" key="3">
    <source>
        <dbReference type="Pfam" id="PF00668"/>
    </source>
</evidence>
<dbReference type="GO" id="GO:0005737">
    <property type="term" value="C:cytoplasm"/>
    <property type="evidence" value="ECO:0007669"/>
    <property type="project" value="TreeGrafter"/>
</dbReference>
<dbReference type="GO" id="GO:0008610">
    <property type="term" value="P:lipid biosynthetic process"/>
    <property type="evidence" value="ECO:0007669"/>
    <property type="project" value="UniProtKB-ARBA"/>
</dbReference>
<evidence type="ECO:0000259" key="2">
    <source>
        <dbReference type="Pfam" id="PF00501"/>
    </source>
</evidence>
<evidence type="ECO:0000313" key="4">
    <source>
        <dbReference type="EMBL" id="SED56272.1"/>
    </source>
</evidence>
<keyword evidence="5" id="KW-1185">Reference proteome</keyword>
<dbReference type="PANTHER" id="PTHR45527:SF1">
    <property type="entry name" value="FATTY ACID SYNTHASE"/>
    <property type="match status" value="1"/>
</dbReference>
<feature type="region of interest" description="Disordered" evidence="1">
    <location>
        <begin position="309"/>
        <end position="358"/>
    </location>
</feature>
<dbReference type="Gene3D" id="3.30.559.10">
    <property type="entry name" value="Chloramphenicol acetyltransferase-like domain"/>
    <property type="match status" value="1"/>
</dbReference>
<dbReference type="FunFam" id="3.40.50.980:FF:000001">
    <property type="entry name" value="Non-ribosomal peptide synthetase"/>
    <property type="match status" value="1"/>
</dbReference>
<dbReference type="GO" id="GO:0003824">
    <property type="term" value="F:catalytic activity"/>
    <property type="evidence" value="ECO:0007669"/>
    <property type="project" value="InterPro"/>
</dbReference>
<feature type="compositionally biased region" description="Low complexity" evidence="1">
    <location>
        <begin position="320"/>
        <end position="343"/>
    </location>
</feature>
<dbReference type="GO" id="GO:0043041">
    <property type="term" value="P:amino acid activation for nonribosomal peptide biosynthetic process"/>
    <property type="evidence" value="ECO:0007669"/>
    <property type="project" value="TreeGrafter"/>
</dbReference>
<feature type="domain" description="AMP-dependent synthetase/ligase" evidence="2">
    <location>
        <begin position="126"/>
        <end position="317"/>
    </location>
</feature>
<name>A0A1H5BP19_STRMJ</name>